<keyword evidence="11" id="KW-0472">Membrane</keyword>
<keyword evidence="10 18" id="KW-0175">Coiled coil</keyword>
<dbReference type="Gene3D" id="1.10.418.10">
    <property type="entry name" value="Calponin-like domain"/>
    <property type="match status" value="1"/>
</dbReference>
<feature type="compositionally biased region" description="Basic and acidic residues" evidence="19">
    <location>
        <begin position="883"/>
        <end position="895"/>
    </location>
</feature>
<accession>A0A2K6MIN8</accession>
<dbReference type="OMA" id="ADSCFHH"/>
<evidence type="ECO:0000256" key="7">
    <source>
        <dbReference type="ARBA" id="ARBA00022824"/>
    </source>
</evidence>
<dbReference type="GO" id="GO:0042102">
    <property type="term" value="P:positive regulation of T cell proliferation"/>
    <property type="evidence" value="ECO:0007669"/>
    <property type="project" value="Ensembl"/>
</dbReference>
<keyword evidence="7" id="KW-0256">Endoplasmic reticulum</keyword>
<dbReference type="GO" id="GO:0005783">
    <property type="term" value="C:endoplasmic reticulum"/>
    <property type="evidence" value="ECO:0007669"/>
    <property type="project" value="UniProtKB-SubCell"/>
</dbReference>
<evidence type="ECO:0000313" key="22">
    <source>
        <dbReference type="Proteomes" id="UP000233180"/>
    </source>
</evidence>
<comment type="similarity">
    <text evidence="13">Belongs to the CCDC88 family.</text>
</comment>
<evidence type="ECO:0000256" key="2">
    <source>
        <dbReference type="ARBA" id="ARBA00004240"/>
    </source>
</evidence>
<feature type="compositionally biased region" description="Low complexity" evidence="19">
    <location>
        <begin position="497"/>
        <end position="509"/>
    </location>
</feature>
<dbReference type="STRING" id="61621.ENSRBIP00000035648"/>
<dbReference type="PANTHER" id="PTHR18947">
    <property type="entry name" value="HOOK PROTEINS"/>
    <property type="match status" value="1"/>
</dbReference>
<dbReference type="GO" id="GO:0016020">
    <property type="term" value="C:membrane"/>
    <property type="evidence" value="ECO:0007669"/>
    <property type="project" value="UniProtKB-SubCell"/>
</dbReference>
<reference evidence="21" key="2">
    <citation type="submission" date="2025-08" db="UniProtKB">
        <authorList>
            <consortium name="Ensembl"/>
        </authorList>
    </citation>
    <scope>IDENTIFICATION</scope>
</reference>
<evidence type="ECO:0000256" key="9">
    <source>
        <dbReference type="ARBA" id="ARBA00023034"/>
    </source>
</evidence>
<reference evidence="21" key="3">
    <citation type="submission" date="2025-09" db="UniProtKB">
        <authorList>
            <consortium name="Ensembl"/>
        </authorList>
    </citation>
    <scope>IDENTIFICATION</scope>
</reference>
<feature type="coiled-coil region" evidence="18">
    <location>
        <begin position="313"/>
        <end position="485"/>
    </location>
</feature>
<feature type="compositionally biased region" description="Basic and acidic residues" evidence="19">
    <location>
        <begin position="702"/>
        <end position="712"/>
    </location>
</feature>
<keyword evidence="8" id="KW-0346">Stress response</keyword>
<feature type="region of interest" description="Disordered" evidence="19">
    <location>
        <begin position="566"/>
        <end position="772"/>
    </location>
</feature>
<feature type="coiled-coil region" evidence="18">
    <location>
        <begin position="1048"/>
        <end position="1359"/>
    </location>
</feature>
<evidence type="ECO:0000256" key="15">
    <source>
        <dbReference type="ARBA" id="ARBA00068574"/>
    </source>
</evidence>
<evidence type="ECO:0000256" key="3">
    <source>
        <dbReference type="ARBA" id="ARBA00004267"/>
    </source>
</evidence>
<proteinExistence type="inferred from homology"/>
<evidence type="ECO:0000256" key="1">
    <source>
        <dbReference type="ARBA" id="ARBA00004170"/>
    </source>
</evidence>
<organism evidence="21 22">
    <name type="scientific">Rhinopithecus bieti</name>
    <name type="common">Black snub-nosed monkey</name>
    <name type="synonym">Pygathrix bieti</name>
    <dbReference type="NCBI Taxonomy" id="61621"/>
    <lineage>
        <taxon>Eukaryota</taxon>
        <taxon>Metazoa</taxon>
        <taxon>Chordata</taxon>
        <taxon>Craniata</taxon>
        <taxon>Vertebrata</taxon>
        <taxon>Euteleostomi</taxon>
        <taxon>Mammalia</taxon>
        <taxon>Eutheria</taxon>
        <taxon>Euarchontoglires</taxon>
        <taxon>Primates</taxon>
        <taxon>Haplorrhini</taxon>
        <taxon>Catarrhini</taxon>
        <taxon>Cercopithecidae</taxon>
        <taxon>Colobinae</taxon>
        <taxon>Rhinopithecus</taxon>
    </lineage>
</organism>
<keyword evidence="12" id="KW-0206">Cytoskeleton</keyword>
<dbReference type="GeneTree" id="ENSGT00940000162048"/>
<evidence type="ECO:0000256" key="14">
    <source>
        <dbReference type="ARBA" id="ARBA00064574"/>
    </source>
</evidence>
<dbReference type="InterPro" id="IPR043936">
    <property type="entry name" value="HOOK_N"/>
</dbReference>
<feature type="compositionally biased region" description="Basic and acidic residues" evidence="19">
    <location>
        <begin position="903"/>
        <end position="929"/>
    </location>
</feature>
<comment type="subunit">
    <text evidence="14">Homodimer. Interacts with DOCK8. Interacts (via C-terminus) with intact microtubules. Interacts with dynein-dynactin motor complex. Interacts (via C-terminus) with HSPA5.</text>
</comment>
<evidence type="ECO:0000256" key="19">
    <source>
        <dbReference type="SAM" id="MobiDB-lite"/>
    </source>
</evidence>
<feature type="region of interest" description="Disordered" evidence="19">
    <location>
        <begin position="1384"/>
        <end position="1537"/>
    </location>
</feature>
<dbReference type="SUPFAM" id="SSF116907">
    <property type="entry name" value="Hook domain"/>
    <property type="match status" value="1"/>
</dbReference>
<dbReference type="GO" id="GO:0005813">
    <property type="term" value="C:centrosome"/>
    <property type="evidence" value="ECO:0007669"/>
    <property type="project" value="Ensembl"/>
</dbReference>
<evidence type="ECO:0000256" key="4">
    <source>
        <dbReference type="ARBA" id="ARBA00004555"/>
    </source>
</evidence>
<dbReference type="Proteomes" id="UP000233180">
    <property type="component" value="Unassembled WGS sequence"/>
</dbReference>
<dbReference type="InterPro" id="IPR036872">
    <property type="entry name" value="CH_dom_sf"/>
</dbReference>
<dbReference type="GO" id="GO:0042832">
    <property type="term" value="P:defense response to protozoan"/>
    <property type="evidence" value="ECO:0007669"/>
    <property type="project" value="Ensembl"/>
</dbReference>
<feature type="compositionally biased region" description="Polar residues" evidence="19">
    <location>
        <begin position="632"/>
        <end position="646"/>
    </location>
</feature>
<feature type="domain" description="HOOK N-terminal" evidence="20">
    <location>
        <begin position="116"/>
        <end position="237"/>
    </location>
</feature>
<evidence type="ECO:0000256" key="11">
    <source>
        <dbReference type="ARBA" id="ARBA00023136"/>
    </source>
</evidence>
<dbReference type="Ensembl" id="ENSRBIT00000059646.1">
    <property type="protein sequence ID" value="ENSRBIP00000035648.1"/>
    <property type="gene ID" value="ENSRBIG00000041460.1"/>
</dbReference>
<evidence type="ECO:0000259" key="20">
    <source>
        <dbReference type="Pfam" id="PF19047"/>
    </source>
</evidence>
<dbReference type="GO" id="GO:0005654">
    <property type="term" value="C:nucleoplasm"/>
    <property type="evidence" value="ECO:0007669"/>
    <property type="project" value="Ensembl"/>
</dbReference>
<dbReference type="GO" id="GO:0051959">
    <property type="term" value="F:dynein light intermediate chain binding"/>
    <property type="evidence" value="ECO:0007669"/>
    <property type="project" value="TreeGrafter"/>
</dbReference>
<comment type="subcellular location">
    <subcellularLocation>
        <location evidence="3">Cytoplasm</location>
        <location evidence="3">Cytoskeleton</location>
        <location evidence="3">Microtubule organizing center</location>
    </subcellularLocation>
    <subcellularLocation>
        <location evidence="2">Endoplasmic reticulum</location>
    </subcellularLocation>
    <subcellularLocation>
        <location evidence="4">Golgi apparatus</location>
    </subcellularLocation>
    <subcellularLocation>
        <location evidence="1">Membrane</location>
        <topology evidence="1">Peripheral membrane protein</topology>
    </subcellularLocation>
</comment>
<keyword evidence="5" id="KW-0963">Cytoplasm</keyword>
<evidence type="ECO:0000256" key="8">
    <source>
        <dbReference type="ARBA" id="ARBA00023016"/>
    </source>
</evidence>
<dbReference type="GO" id="GO:0031122">
    <property type="term" value="P:cytoplasmic microtubule organization"/>
    <property type="evidence" value="ECO:0007669"/>
    <property type="project" value="TreeGrafter"/>
</dbReference>
<keyword evidence="22" id="KW-1185">Reference proteome</keyword>
<dbReference type="CDD" id="cd22230">
    <property type="entry name" value="HkD_Gipie"/>
    <property type="match status" value="1"/>
</dbReference>
<dbReference type="GO" id="GO:0030705">
    <property type="term" value="P:cytoskeleton-dependent intracellular transport"/>
    <property type="evidence" value="ECO:0007669"/>
    <property type="project" value="InterPro"/>
</dbReference>
<dbReference type="FunFam" id="1.10.418.10:FF:000076">
    <property type="entry name" value="Coiled-coil domain containing 88B"/>
    <property type="match status" value="1"/>
</dbReference>
<gene>
    <name evidence="21" type="primary">CCDC88B</name>
</gene>
<feature type="compositionally biased region" description="Basic and acidic residues" evidence="19">
    <location>
        <begin position="1509"/>
        <end position="1530"/>
    </location>
</feature>
<dbReference type="GO" id="GO:0001819">
    <property type="term" value="P:positive regulation of cytokine production"/>
    <property type="evidence" value="ECO:0007669"/>
    <property type="project" value="Ensembl"/>
</dbReference>
<keyword evidence="6" id="KW-0597">Phosphoprotein</keyword>
<evidence type="ECO:0000256" key="13">
    <source>
        <dbReference type="ARBA" id="ARBA00061299"/>
    </source>
</evidence>
<dbReference type="GO" id="GO:0005794">
    <property type="term" value="C:Golgi apparatus"/>
    <property type="evidence" value="ECO:0007669"/>
    <property type="project" value="UniProtKB-SubCell"/>
</dbReference>
<evidence type="ECO:0000256" key="6">
    <source>
        <dbReference type="ARBA" id="ARBA00022553"/>
    </source>
</evidence>
<feature type="compositionally biased region" description="Polar residues" evidence="19">
    <location>
        <begin position="588"/>
        <end position="597"/>
    </location>
</feature>
<reference evidence="21 22" key="1">
    <citation type="submission" date="2016-06" db="EMBL/GenBank/DDBJ databases">
        <title>Genome of Rhinopithecus bieti.</title>
        <authorList>
            <person name="Wu"/>
            <person name="C.-I. and Zhang"/>
            <person name="Y."/>
        </authorList>
    </citation>
    <scope>NUCLEOTIDE SEQUENCE</scope>
</reference>
<evidence type="ECO:0000256" key="10">
    <source>
        <dbReference type="ARBA" id="ARBA00023054"/>
    </source>
</evidence>
<evidence type="ECO:0000256" key="16">
    <source>
        <dbReference type="ARBA" id="ARBA00075405"/>
    </source>
</evidence>
<feature type="region of interest" description="Disordered" evidence="19">
    <location>
        <begin position="1"/>
        <end position="31"/>
    </location>
</feature>
<evidence type="ECO:0000256" key="18">
    <source>
        <dbReference type="SAM" id="Coils"/>
    </source>
</evidence>
<evidence type="ECO:0000256" key="17">
    <source>
        <dbReference type="ARBA" id="ARBA00078746"/>
    </source>
</evidence>
<evidence type="ECO:0000313" key="21">
    <source>
        <dbReference type="Ensembl" id="ENSRBIP00000035648.1"/>
    </source>
</evidence>
<evidence type="ECO:0000256" key="12">
    <source>
        <dbReference type="ARBA" id="ARBA00023212"/>
    </source>
</evidence>
<feature type="region of interest" description="Disordered" evidence="19">
    <location>
        <begin position="831"/>
        <end position="858"/>
    </location>
</feature>
<keyword evidence="9" id="KW-0333">Golgi apparatus</keyword>
<dbReference type="PANTHER" id="PTHR18947:SF35">
    <property type="entry name" value="COILED-COIL DOMAIN-CONTAINING PROTEIN 88B"/>
    <property type="match status" value="1"/>
</dbReference>
<name>A0A2K6MIN8_RHIBE</name>
<sequence>MQGGEVGAEVGLRLPRPAGTRKEEAAQGVCGWPRDPPLGDFLFLSGQVQLPQRDGHPDPGMEGGKGPRLRDFLSGSLATWALGLAGLVGEAEESEGEEEEEEEEPPLWLEKRFLRLSDGALLLRVLGIIAPSSRGGPRMLRGLDGPAAWRVWNLSHLWSRLRDFYQEELQLLILSPPPDLQTLGFDPLSEEAVEQLEGVLRLLLGASVQCEHRELFIRHIQGLSLEVQSELAAAIQEVTQPGTGVVLALSGPEPGELTPAELEMLSRSLMGTLSRLARERDLGAQRLAELLLEREPLCLRPEAPSRAPAEGPSHHLALQLANAKAQLRRLRQELEEKAELLLDSQAEVQGLEVEIRRLRQEAQALSGQAKRAELYREEAEALRERAGRLPRLQEELRRCRERLQEAEACRSQLEEERVLSGVLEASKALLEEQLEAARERCARLHETQRENLLLRTRLGEAHAELDSLRHQVDQLAEENVELELELQRSLEPPPGSPGEAPLPGAAPSLQDEVREAEAGRLRTLERENLELRGLLQVLQRQPGGQHPLLEVPRDDPVLPVLEEAPQTPVASDHSPQGLAQKARDGGPQSLNLASPASDSVLKGSAECPQAPDSDPQEAKSPLQAATVDPQASDWSPQESDSPVETQESPEKAGCRSFLQSPASVAPPQGPGTKIQAPQLLGGETEGREAPQGELVPEAGGLRQEDPEHKPRPSDPSSVQLEEQEGPNQGLDLATGQTEAREHDQRLEGMVGNPAWQKPQQKSEGALEIQAWEGPVTGESLASGVAEQEALRKEVAQLRRKAEALGAELEAQARKLEAQDMEAARLSKELAQARRAEAEAHREAEAAWEHKPGCGPEGVEAAGRELEAASQEREALVEALASAGRERRQWEREGSRLRAQSEAAEERMQALESEGRQHLEEAERERREKEALQAELEKAVVRGKELGARLEHLQRELEHAALERQEFLREQESQHQRYQGLEQRLEAELQAAATSKEEALMELKTRALQLEEELFQLRQGPAGLGPKEHVEPRLMETQNVRLIEVERSNATLVAEKAALQGQLQHLEGQLGSLQGRAQELLLQSQRAQEHSSRLQAEKSVLEIKGQELHRKLEVLEEEVRSARRSQEETRGQQQALLRDHEALAQLQRRQEAELEGLLVRHRDLKANMRALELAHRELQGRHEQLQAQRASVEAQEVALLAERERLMQDGHRQRGLEEELRRLQSEHDRAQLLLAEVSRERGELQGERGELRGRLARLELERAQLEMQSQQLRESNQQLDLSACRLTTQCELLTQLRSAQEEENRQLLTEVQALSRENRELLERSLESRDHLHREQREYLEQLNALRREKQKLVEKIMDQYRVLEPGPLPRTKKGSWLADKVKRLMRPRREGGPPGGLRLGADGAGSTESLGGPPETELPEGREADGTGFPSPAPMRRAQSSLCLQDETLAGGQRRKLSSRFPVGRSSESFSPGDTPRQRFRQRRPGPLGAPISHSKGPGVGWENSAETLQEHETDANREGPEVQEPEKRPLTPSLSQ</sequence>
<dbReference type="GO" id="GO:0005829">
    <property type="term" value="C:cytosol"/>
    <property type="evidence" value="ECO:0007669"/>
    <property type="project" value="Ensembl"/>
</dbReference>
<dbReference type="Pfam" id="PF19047">
    <property type="entry name" value="HOOK_N"/>
    <property type="match status" value="1"/>
</dbReference>
<dbReference type="GO" id="GO:0008017">
    <property type="term" value="F:microtubule binding"/>
    <property type="evidence" value="ECO:0007669"/>
    <property type="project" value="TreeGrafter"/>
</dbReference>
<feature type="region of interest" description="Disordered" evidence="19">
    <location>
        <begin position="487"/>
        <end position="511"/>
    </location>
</feature>
<feature type="compositionally biased region" description="Basic and acidic residues" evidence="19">
    <location>
        <begin position="831"/>
        <end position="851"/>
    </location>
</feature>
<protein>
    <recommendedName>
        <fullName evidence="15">Coiled-coil domain-containing protein 88B</fullName>
    </recommendedName>
    <alternativeName>
        <fullName evidence="16">Gipie</fullName>
    </alternativeName>
    <alternativeName>
        <fullName evidence="17">Hook-related protein 3</fullName>
    </alternativeName>
</protein>
<feature type="region of interest" description="Disordered" evidence="19">
    <location>
        <begin position="883"/>
        <end position="929"/>
    </location>
</feature>
<evidence type="ECO:0000256" key="5">
    <source>
        <dbReference type="ARBA" id="ARBA00022490"/>
    </source>
</evidence>